<evidence type="ECO:0000313" key="2">
    <source>
        <dbReference type="Proteomes" id="UP001170310"/>
    </source>
</evidence>
<evidence type="ECO:0000313" key="1">
    <source>
        <dbReference type="EMBL" id="MDO6573884.1"/>
    </source>
</evidence>
<protein>
    <recommendedName>
        <fullName evidence="3">Phage protein</fullName>
    </recommendedName>
</protein>
<comment type="caution">
    <text evidence="1">The sequence shown here is derived from an EMBL/GenBank/DDBJ whole genome shotgun (WGS) entry which is preliminary data.</text>
</comment>
<organism evidence="1 2">
    <name type="scientific">Staphylococcus pasteuri_A</name>
    <dbReference type="NCBI Taxonomy" id="3062664"/>
    <lineage>
        <taxon>Bacteria</taxon>
        <taxon>Bacillati</taxon>
        <taxon>Bacillota</taxon>
        <taxon>Bacilli</taxon>
        <taxon>Bacillales</taxon>
        <taxon>Staphylococcaceae</taxon>
        <taxon>Staphylococcus</taxon>
    </lineage>
</organism>
<gene>
    <name evidence="1" type="ORF">Q4528_06915</name>
</gene>
<keyword evidence="2" id="KW-1185">Reference proteome</keyword>
<sequence>MLTLKIKEINDKSVTYKYYPNDDENIKPGVIQMDIDSLQILNAKKSGIENNTIDNYFIHAIDRIHTNTNKRLFPDSELVAWG</sequence>
<name>A0AAW7YQZ7_9STAP</name>
<dbReference type="AlphaFoldDB" id="A0AAW7YQZ7"/>
<accession>A0AAW7YQZ7</accession>
<dbReference type="RefSeq" id="WP_029055418.1">
    <property type="nucleotide sequence ID" value="NZ_JAUOQO010000005.1"/>
</dbReference>
<dbReference type="Proteomes" id="UP001170310">
    <property type="component" value="Unassembled WGS sequence"/>
</dbReference>
<evidence type="ECO:0008006" key="3">
    <source>
        <dbReference type="Google" id="ProtNLM"/>
    </source>
</evidence>
<dbReference type="EMBL" id="JAUOQO010000005">
    <property type="protein sequence ID" value="MDO6573884.1"/>
    <property type="molecule type" value="Genomic_DNA"/>
</dbReference>
<proteinExistence type="predicted"/>
<reference evidence="1" key="1">
    <citation type="submission" date="2023-07" db="EMBL/GenBank/DDBJ databases">
        <title>Genome content predicts the carbon catabolic preferences of heterotrophic bacteria.</title>
        <authorList>
            <person name="Gralka M."/>
        </authorList>
    </citation>
    <scope>NUCLEOTIDE SEQUENCE</scope>
    <source>
        <strain evidence="1">E2R20</strain>
    </source>
</reference>